<reference evidence="3" key="1">
    <citation type="journal article" date="2019" name="Int. J. Syst. Evol. Microbiol.">
        <title>The Global Catalogue of Microorganisms (GCM) 10K type strain sequencing project: providing services to taxonomists for standard genome sequencing and annotation.</title>
        <authorList>
            <consortium name="The Broad Institute Genomics Platform"/>
            <consortium name="The Broad Institute Genome Sequencing Center for Infectious Disease"/>
            <person name="Wu L."/>
            <person name="Ma J."/>
        </authorList>
    </citation>
    <scope>NUCLEOTIDE SEQUENCE [LARGE SCALE GENOMIC DNA]</scope>
    <source>
        <strain evidence="3">CGMCC 1.12470</strain>
    </source>
</reference>
<evidence type="ECO:0000256" key="1">
    <source>
        <dbReference type="SAM" id="MobiDB-lite"/>
    </source>
</evidence>
<keyword evidence="3" id="KW-1185">Reference proteome</keyword>
<dbReference type="RefSeq" id="WP_381076731.1">
    <property type="nucleotide sequence ID" value="NZ_JBHUDX010000001.1"/>
</dbReference>
<sequence>MLRIHFTPQDLQNTRLARRPDPLWEPVCATCRLETGQGPLEFGRRRRSVRTATRPGPARGPRAAPPARPDPQAGRIPDFLTGPVTGEGLDAGLDPVRRTPRARLAHELTLLASSRPVPGRAAALGGPGGEGLASLTNALGRSFRPLLEPHWAHVRAAVGNDVALRSHRAPSACASRQHGRPVRDRSGGRGVA</sequence>
<name>A0ABW4IJM0_9ACTN</name>
<evidence type="ECO:0000313" key="3">
    <source>
        <dbReference type="Proteomes" id="UP001597261"/>
    </source>
</evidence>
<feature type="region of interest" description="Disordered" evidence="1">
    <location>
        <begin position="39"/>
        <end position="97"/>
    </location>
</feature>
<feature type="compositionally biased region" description="Low complexity" evidence="1">
    <location>
        <begin position="50"/>
        <end position="62"/>
    </location>
</feature>
<organism evidence="2 3">
    <name type="scientific">Streptomyces caeni</name>
    <dbReference type="NCBI Taxonomy" id="2307231"/>
    <lineage>
        <taxon>Bacteria</taxon>
        <taxon>Bacillati</taxon>
        <taxon>Actinomycetota</taxon>
        <taxon>Actinomycetes</taxon>
        <taxon>Kitasatosporales</taxon>
        <taxon>Streptomycetaceae</taxon>
        <taxon>Streptomyces</taxon>
    </lineage>
</organism>
<dbReference type="EMBL" id="JBHUDX010000001">
    <property type="protein sequence ID" value="MFD1656711.1"/>
    <property type="molecule type" value="Genomic_DNA"/>
</dbReference>
<feature type="compositionally biased region" description="Basic and acidic residues" evidence="1">
    <location>
        <begin position="181"/>
        <end position="192"/>
    </location>
</feature>
<proteinExistence type="predicted"/>
<comment type="caution">
    <text evidence="2">The sequence shown here is derived from an EMBL/GenBank/DDBJ whole genome shotgun (WGS) entry which is preliminary data.</text>
</comment>
<dbReference type="Proteomes" id="UP001597261">
    <property type="component" value="Unassembled WGS sequence"/>
</dbReference>
<accession>A0ABW4IJM0</accession>
<protein>
    <submittedName>
        <fullName evidence="2">Uncharacterized protein</fullName>
    </submittedName>
</protein>
<gene>
    <name evidence="2" type="ORF">ACFSL4_00290</name>
</gene>
<feature type="region of interest" description="Disordered" evidence="1">
    <location>
        <begin position="168"/>
        <end position="192"/>
    </location>
</feature>
<evidence type="ECO:0000313" key="2">
    <source>
        <dbReference type="EMBL" id="MFD1656711.1"/>
    </source>
</evidence>